<dbReference type="FunFam" id="3.40.640.10:FF:000200">
    <property type="entry name" value="Threonine aldolase"/>
    <property type="match status" value="1"/>
</dbReference>
<comment type="similarity">
    <text evidence="2">Belongs to the threonine aldolase family.</text>
</comment>
<organism evidence="6 7">
    <name type="scientific">Phaeosphaeria nodorum (strain SN15 / ATCC MYA-4574 / FGSC 10173)</name>
    <name type="common">Glume blotch fungus</name>
    <name type="synonym">Parastagonospora nodorum</name>
    <dbReference type="NCBI Taxonomy" id="321614"/>
    <lineage>
        <taxon>Eukaryota</taxon>
        <taxon>Fungi</taxon>
        <taxon>Dikarya</taxon>
        <taxon>Ascomycota</taxon>
        <taxon>Pezizomycotina</taxon>
        <taxon>Dothideomycetes</taxon>
        <taxon>Pleosporomycetidae</taxon>
        <taxon>Pleosporales</taxon>
        <taxon>Pleosporineae</taxon>
        <taxon>Phaeosphaeriaceae</taxon>
        <taxon>Parastagonospora</taxon>
    </lineage>
</organism>
<dbReference type="InterPro" id="IPR015424">
    <property type="entry name" value="PyrdxlP-dep_Trfase"/>
</dbReference>
<dbReference type="OrthoDB" id="10261951at2759"/>
<feature type="compositionally biased region" description="Basic residues" evidence="4">
    <location>
        <begin position="1"/>
        <end position="19"/>
    </location>
</feature>
<dbReference type="InterPro" id="IPR001597">
    <property type="entry name" value="ArAA_b-elim_lyase/Thr_aldolase"/>
</dbReference>
<dbReference type="VEuPathDB" id="FungiDB:JI435_016030"/>
<dbReference type="Pfam" id="PF01212">
    <property type="entry name" value="Beta_elim_lyase"/>
    <property type="match status" value="1"/>
</dbReference>
<dbReference type="PANTHER" id="PTHR48097:SF9">
    <property type="entry name" value="L-THREONINE ALDOLASE"/>
    <property type="match status" value="1"/>
</dbReference>
<dbReference type="GO" id="GO:0016829">
    <property type="term" value="F:lyase activity"/>
    <property type="evidence" value="ECO:0007669"/>
    <property type="project" value="InterPro"/>
</dbReference>
<keyword evidence="7" id="KW-1185">Reference proteome</keyword>
<proteinExistence type="inferred from homology"/>
<feature type="domain" description="Aromatic amino acid beta-eliminating lyase/threonine aldolase" evidence="5">
    <location>
        <begin position="103"/>
        <end position="315"/>
    </location>
</feature>
<dbReference type="EMBL" id="CP069028">
    <property type="protein sequence ID" value="QRC96708.1"/>
    <property type="molecule type" value="Genomic_DNA"/>
</dbReference>
<reference evidence="7" key="1">
    <citation type="journal article" date="2021" name="BMC Genomics">
        <title>Chromosome-level genome assembly and manually-curated proteome of model necrotroph Parastagonospora nodorum Sn15 reveals a genome-wide trove of candidate effector homologs, and redundancy of virulence-related functions within an accessory chromosome.</title>
        <authorList>
            <person name="Bertazzoni S."/>
            <person name="Jones D.A.B."/>
            <person name="Phan H.T."/>
            <person name="Tan K.-C."/>
            <person name="Hane J.K."/>
        </authorList>
    </citation>
    <scope>NUCLEOTIDE SEQUENCE [LARGE SCALE GENOMIC DNA]</scope>
    <source>
        <strain evidence="7">SN15 / ATCC MYA-4574 / FGSC 10173)</strain>
    </source>
</reference>
<evidence type="ECO:0000256" key="4">
    <source>
        <dbReference type="SAM" id="MobiDB-lite"/>
    </source>
</evidence>
<sequence>MGKTRKKTTPKQGRRRSKTKMTDFSSGEVVAVTSTKGVETPHKEPRLTQLCMFEAGEPIDLKLARTAEYVKDPREYLVRTIGEETIKARGDVLCIPNKPIEGDFYGTSVSKAHFETHIAKLLGKEHGLFFITGVQAQLAAAKAHCEKANKNIVGWHTSCHLEVAENRAYKELYHLDRVLLGSIPKELPTVEEIQKVLNLPEAERPAVMILEIPNRVCACETYTFEQLQQISSACRSASVALHMDGARLWEIEPYYQATAGKSFADLGALFDSVYVSMYKGLGGATGAFLLSNYPDFIDDAKIWQRRAGGNAYSLSYYWIDCQRAFNEHIGTFASRRDKMIAVSKKVLKATSAYKAKDGDPVVQFRPSVPNCCSTHIIFHGFTNDEIIAARNKVQKEKYVQAFGFLRPKMSNKRLSERYKVLAAPKFSVSDQAGGIATATDLTHWTECTIIPVTEKLEDGVFVDAYVELCKALFEAKH</sequence>
<dbReference type="SUPFAM" id="SSF53383">
    <property type="entry name" value="PLP-dependent transferases"/>
    <property type="match status" value="1"/>
</dbReference>
<dbReference type="Gene3D" id="3.40.640.10">
    <property type="entry name" value="Type I PLP-dependent aspartate aminotransferase-like (Major domain)"/>
    <property type="match status" value="1"/>
</dbReference>
<gene>
    <name evidence="6" type="ORF">JI435_016030</name>
</gene>
<dbReference type="InterPro" id="IPR015421">
    <property type="entry name" value="PyrdxlP-dep_Trfase_major"/>
</dbReference>
<evidence type="ECO:0000313" key="6">
    <source>
        <dbReference type="EMBL" id="QRC96708.1"/>
    </source>
</evidence>
<feature type="region of interest" description="Disordered" evidence="4">
    <location>
        <begin position="1"/>
        <end position="25"/>
    </location>
</feature>
<dbReference type="GO" id="GO:0006520">
    <property type="term" value="P:amino acid metabolic process"/>
    <property type="evidence" value="ECO:0007669"/>
    <property type="project" value="InterPro"/>
</dbReference>
<dbReference type="AlphaFoldDB" id="A0A7U2F336"/>
<name>A0A7U2F336_PHANO</name>
<evidence type="ECO:0000256" key="2">
    <source>
        <dbReference type="ARBA" id="ARBA00006966"/>
    </source>
</evidence>
<dbReference type="Proteomes" id="UP000663193">
    <property type="component" value="Chromosome 6"/>
</dbReference>
<keyword evidence="3" id="KW-0663">Pyridoxal phosphate</keyword>
<evidence type="ECO:0000256" key="1">
    <source>
        <dbReference type="ARBA" id="ARBA00001933"/>
    </source>
</evidence>
<evidence type="ECO:0000256" key="3">
    <source>
        <dbReference type="ARBA" id="ARBA00022898"/>
    </source>
</evidence>
<protein>
    <recommendedName>
        <fullName evidence="5">Aromatic amino acid beta-eliminating lyase/threonine aldolase domain-containing protein</fullName>
    </recommendedName>
</protein>
<comment type="cofactor">
    <cofactor evidence="1">
        <name>pyridoxal 5'-phosphate</name>
        <dbReference type="ChEBI" id="CHEBI:597326"/>
    </cofactor>
</comment>
<evidence type="ECO:0000313" key="7">
    <source>
        <dbReference type="Proteomes" id="UP000663193"/>
    </source>
</evidence>
<dbReference type="PANTHER" id="PTHR48097">
    <property type="entry name" value="L-THREONINE ALDOLASE-RELATED"/>
    <property type="match status" value="1"/>
</dbReference>
<evidence type="ECO:0000259" key="5">
    <source>
        <dbReference type="Pfam" id="PF01212"/>
    </source>
</evidence>
<accession>A0A7U2F336</accession>